<gene>
    <name evidence="2" type="ORF">UPYG_G00338190</name>
</gene>
<dbReference type="EMBL" id="JAGEUA010000011">
    <property type="protein sequence ID" value="KAL0962291.1"/>
    <property type="molecule type" value="Genomic_DNA"/>
</dbReference>
<dbReference type="AlphaFoldDB" id="A0ABD0WAT3"/>
<proteinExistence type="predicted"/>
<evidence type="ECO:0000313" key="2">
    <source>
        <dbReference type="EMBL" id="KAL0962291.1"/>
    </source>
</evidence>
<comment type="caution">
    <text evidence="2">The sequence shown here is derived from an EMBL/GenBank/DDBJ whole genome shotgun (WGS) entry which is preliminary data.</text>
</comment>
<name>A0ABD0WAT3_UMBPY</name>
<feature type="compositionally biased region" description="Basic and acidic residues" evidence="1">
    <location>
        <begin position="57"/>
        <end position="79"/>
    </location>
</feature>
<evidence type="ECO:0000256" key="1">
    <source>
        <dbReference type="SAM" id="MobiDB-lite"/>
    </source>
</evidence>
<protein>
    <submittedName>
        <fullName evidence="2">Uncharacterized protein</fullName>
    </submittedName>
</protein>
<reference evidence="2 3" key="1">
    <citation type="submission" date="2024-06" db="EMBL/GenBank/DDBJ databases">
        <authorList>
            <person name="Pan Q."/>
            <person name="Wen M."/>
            <person name="Jouanno E."/>
            <person name="Zahm M."/>
            <person name="Klopp C."/>
            <person name="Cabau C."/>
            <person name="Louis A."/>
            <person name="Berthelot C."/>
            <person name="Parey E."/>
            <person name="Roest Crollius H."/>
            <person name="Montfort J."/>
            <person name="Robinson-Rechavi M."/>
            <person name="Bouchez O."/>
            <person name="Lampietro C."/>
            <person name="Lopez Roques C."/>
            <person name="Donnadieu C."/>
            <person name="Postlethwait J."/>
            <person name="Bobe J."/>
            <person name="Verreycken H."/>
            <person name="Guiguen Y."/>
        </authorList>
    </citation>
    <scope>NUCLEOTIDE SEQUENCE [LARGE SCALE GENOMIC DNA]</scope>
    <source>
        <strain evidence="2">Up_M1</strain>
        <tissue evidence="2">Testis</tissue>
    </source>
</reference>
<feature type="region of interest" description="Disordered" evidence="1">
    <location>
        <begin position="1"/>
        <end position="79"/>
    </location>
</feature>
<dbReference type="Proteomes" id="UP001557470">
    <property type="component" value="Unassembled WGS sequence"/>
</dbReference>
<keyword evidence="3" id="KW-1185">Reference proteome</keyword>
<sequence>MHGTQSTLHSEEESPPHPPPMCRTHLGDARQPFCARTLTTHQLSGGEYGRRTRKERKQRDKKREEKGKEMKMPLPPVEK</sequence>
<organism evidence="2 3">
    <name type="scientific">Umbra pygmaea</name>
    <name type="common">Eastern mudminnow</name>
    <dbReference type="NCBI Taxonomy" id="75934"/>
    <lineage>
        <taxon>Eukaryota</taxon>
        <taxon>Metazoa</taxon>
        <taxon>Chordata</taxon>
        <taxon>Craniata</taxon>
        <taxon>Vertebrata</taxon>
        <taxon>Euteleostomi</taxon>
        <taxon>Actinopterygii</taxon>
        <taxon>Neopterygii</taxon>
        <taxon>Teleostei</taxon>
        <taxon>Protacanthopterygii</taxon>
        <taxon>Esociformes</taxon>
        <taxon>Umbridae</taxon>
        <taxon>Umbra</taxon>
    </lineage>
</organism>
<evidence type="ECO:0000313" key="3">
    <source>
        <dbReference type="Proteomes" id="UP001557470"/>
    </source>
</evidence>
<accession>A0ABD0WAT3</accession>